<gene>
    <name evidence="1" type="ORF">CGOC_LOCUS5697</name>
</gene>
<evidence type="ECO:0000313" key="2">
    <source>
        <dbReference type="Proteomes" id="UP000271889"/>
    </source>
</evidence>
<evidence type="ECO:0000313" key="1">
    <source>
        <dbReference type="EMBL" id="VDK63436.1"/>
    </source>
</evidence>
<sequence length="107" mass="11727">MSSSSRLDSDLTVCSFLEKLISIKTGDSGQAFEVDAKIRKQISNMIGVIADWESIQQKFVRDAVLCIYAISIVQRSLELDTSKNETVCALNLDVIPEAIPDCSVTEA</sequence>
<accession>A0A3P6RNP2</accession>
<organism evidence="1 2">
    <name type="scientific">Cylicostephanus goldi</name>
    <name type="common">Nematode worm</name>
    <dbReference type="NCBI Taxonomy" id="71465"/>
    <lineage>
        <taxon>Eukaryota</taxon>
        <taxon>Metazoa</taxon>
        <taxon>Ecdysozoa</taxon>
        <taxon>Nematoda</taxon>
        <taxon>Chromadorea</taxon>
        <taxon>Rhabditida</taxon>
        <taxon>Rhabditina</taxon>
        <taxon>Rhabditomorpha</taxon>
        <taxon>Strongyloidea</taxon>
        <taxon>Strongylidae</taxon>
        <taxon>Cylicostephanus</taxon>
    </lineage>
</organism>
<dbReference type="AlphaFoldDB" id="A0A3P6RNP2"/>
<dbReference type="Proteomes" id="UP000271889">
    <property type="component" value="Unassembled WGS sequence"/>
</dbReference>
<feature type="non-terminal residue" evidence="1">
    <location>
        <position position="107"/>
    </location>
</feature>
<protein>
    <submittedName>
        <fullName evidence="1">Uncharacterized protein</fullName>
    </submittedName>
</protein>
<dbReference type="OrthoDB" id="5803513at2759"/>
<name>A0A3P6RNP2_CYLGO</name>
<dbReference type="EMBL" id="UYRV01017619">
    <property type="protein sequence ID" value="VDK63436.1"/>
    <property type="molecule type" value="Genomic_DNA"/>
</dbReference>
<keyword evidence="2" id="KW-1185">Reference proteome</keyword>
<reference evidence="1 2" key="1">
    <citation type="submission" date="2018-11" db="EMBL/GenBank/DDBJ databases">
        <authorList>
            <consortium name="Pathogen Informatics"/>
        </authorList>
    </citation>
    <scope>NUCLEOTIDE SEQUENCE [LARGE SCALE GENOMIC DNA]</scope>
</reference>
<proteinExistence type="predicted"/>